<dbReference type="GO" id="GO:0046983">
    <property type="term" value="F:protein dimerization activity"/>
    <property type="evidence" value="ECO:0007669"/>
    <property type="project" value="InterPro"/>
</dbReference>
<dbReference type="AlphaFoldDB" id="A0A814QG38"/>
<gene>
    <name evidence="3" type="ORF">EDS130_LOCUS31375</name>
    <name evidence="2" type="ORF">XAT740_LOCUS19228</name>
</gene>
<organism evidence="2 4">
    <name type="scientific">Adineta ricciae</name>
    <name type="common">Rotifer</name>
    <dbReference type="NCBI Taxonomy" id="249248"/>
    <lineage>
        <taxon>Eukaryota</taxon>
        <taxon>Metazoa</taxon>
        <taxon>Spiralia</taxon>
        <taxon>Gnathifera</taxon>
        <taxon>Rotifera</taxon>
        <taxon>Eurotatoria</taxon>
        <taxon>Bdelloidea</taxon>
        <taxon>Adinetida</taxon>
        <taxon>Adinetidae</taxon>
        <taxon>Adineta</taxon>
    </lineage>
</organism>
<evidence type="ECO:0000313" key="4">
    <source>
        <dbReference type="Proteomes" id="UP000663828"/>
    </source>
</evidence>
<accession>A0A814QG38</accession>
<evidence type="ECO:0000313" key="3">
    <source>
        <dbReference type="EMBL" id="CAF1315383.1"/>
    </source>
</evidence>
<dbReference type="EMBL" id="CAJNOJ010000229">
    <property type="protein sequence ID" value="CAF1315383.1"/>
    <property type="molecule type" value="Genomic_DNA"/>
</dbReference>
<comment type="caution">
    <text evidence="2">The sequence shown here is derived from an EMBL/GenBank/DDBJ whole genome shotgun (WGS) entry which is preliminary data.</text>
</comment>
<dbReference type="Proteomes" id="UP000663852">
    <property type="component" value="Unassembled WGS sequence"/>
</dbReference>
<dbReference type="EMBL" id="CAJNOR010001306">
    <property type="protein sequence ID" value="CAF1118094.1"/>
    <property type="molecule type" value="Genomic_DNA"/>
</dbReference>
<evidence type="ECO:0000313" key="2">
    <source>
        <dbReference type="EMBL" id="CAF1118094.1"/>
    </source>
</evidence>
<dbReference type="SUPFAM" id="SSF53098">
    <property type="entry name" value="Ribonuclease H-like"/>
    <property type="match status" value="1"/>
</dbReference>
<protein>
    <recommendedName>
        <fullName evidence="1">HAT C-terminal dimerisation domain-containing protein</fullName>
    </recommendedName>
</protein>
<keyword evidence="4" id="KW-1185">Reference proteome</keyword>
<dbReference type="InterPro" id="IPR008906">
    <property type="entry name" value="HATC_C_dom"/>
</dbReference>
<dbReference type="Pfam" id="PF05699">
    <property type="entry name" value="Dimer_Tnp_hAT"/>
    <property type="match status" value="1"/>
</dbReference>
<name>A0A814QG38_ADIRI</name>
<dbReference type="InterPro" id="IPR012337">
    <property type="entry name" value="RNaseH-like_sf"/>
</dbReference>
<proteinExistence type="predicted"/>
<feature type="domain" description="HAT C-terminal dimerisation" evidence="1">
    <location>
        <begin position="173"/>
        <end position="212"/>
    </location>
</feature>
<reference evidence="2" key="1">
    <citation type="submission" date="2021-02" db="EMBL/GenBank/DDBJ databases">
        <authorList>
            <person name="Nowell W R."/>
        </authorList>
    </citation>
    <scope>NUCLEOTIDE SEQUENCE</scope>
</reference>
<evidence type="ECO:0000259" key="1">
    <source>
        <dbReference type="Pfam" id="PF05699"/>
    </source>
</evidence>
<dbReference type="OrthoDB" id="2409584at2759"/>
<dbReference type="Proteomes" id="UP000663828">
    <property type="component" value="Unassembled WGS sequence"/>
</dbReference>
<sequence>MKESLVYLKKLITQLDLSINKRFSGIVQYLMHQSVSDDESYYDPDYFAGTVLDHQLKFHWLQQMNYNPSIESKMKQLLAERVLDNCRQISDASSNLVQYRTRRSSSSPRTFNNSTTESGNVQGVKRLKLFHYDDGVNSIFESNLSPIDELNMYLADPVRAKFSVYWQRSQLSSLETVVRRVFSIQASSAPVERAFSQAGLILSPRRTSILTELV</sequence>